<feature type="domain" description="DUF5117" evidence="4">
    <location>
        <begin position="127"/>
        <end position="321"/>
    </location>
</feature>
<dbReference type="InterPro" id="IPR033428">
    <property type="entry name" value="DUF5118"/>
</dbReference>
<evidence type="ECO:0000313" key="6">
    <source>
        <dbReference type="EMBL" id="WZN43303.1"/>
    </source>
</evidence>
<dbReference type="SUPFAM" id="SSF55486">
    <property type="entry name" value="Metalloproteases ('zincins'), catalytic domain"/>
    <property type="match status" value="1"/>
</dbReference>
<evidence type="ECO:0000256" key="2">
    <source>
        <dbReference type="SAM" id="SignalP"/>
    </source>
</evidence>
<evidence type="ECO:0000259" key="4">
    <source>
        <dbReference type="Pfam" id="PF17148"/>
    </source>
</evidence>
<feature type="chain" id="PRO_5047353738" evidence="2">
    <location>
        <begin position="28"/>
        <end position="856"/>
    </location>
</feature>
<dbReference type="Proteomes" id="UP001485459">
    <property type="component" value="Chromosome"/>
</dbReference>
<dbReference type="PANTHER" id="PTHR38478:SF1">
    <property type="entry name" value="ZINC DEPENDENT METALLOPROTEASE DOMAIN LIPOPROTEIN"/>
    <property type="match status" value="1"/>
</dbReference>
<feature type="signal peptide" evidence="2">
    <location>
        <begin position="1"/>
        <end position="27"/>
    </location>
</feature>
<dbReference type="Gene3D" id="3.40.390.10">
    <property type="entry name" value="Collagenase (Catalytic Domain)"/>
    <property type="match status" value="1"/>
</dbReference>
<keyword evidence="6" id="KW-0482">Metalloprotease</keyword>
<dbReference type="Pfam" id="PF17148">
    <property type="entry name" value="DUF5117"/>
    <property type="match status" value="1"/>
</dbReference>
<dbReference type="Pfam" id="PF17162">
    <property type="entry name" value="DUF5118"/>
    <property type="match status" value="1"/>
</dbReference>
<sequence>MQLQRTFAAAVTGVLCTALLMPSATHAQRRKKDEKTPPAAASPAKDTTARPNGPMRPAGQPKPQPKKFADVINASAVADSGMFNIYKQDDRFFAEIPDALLGRDLLVVSRISKSAAGLRARMMGFAGDQINETVIRFEKGPNNRVFLKNISFAERSKDSTQPMFNSVTNSNIQPIVASFDVKAFSKNGKGSVVDLTDYIAGDNDILFFDNSVKGTLKLGGAQPDKSYINDVKSYPENIEIKTVKTYAKQGSSPMPGMPPQGGGFATVELNSSIVLLPAVPMEPRYFDPRVGYFATSLTDFDADPQGVKKLTMITRWRLEPKAEDMEKFRAGELVEPKKPIIFYIDPATPVKWRKYLIQGVNDWQGAFEQAGFKNAIYARMAPTPAEDSTWSLEDARYSAIVYKPSDVPNASGPHVHDPRSGEILESHINWYHNVMSLLRNWYIIQAAPNDERARKMQFDDELMGELIRFVSSHEVGHTLGLRHNFGSSSTYPVEKLRDKNWVKEHGHAASIMDYARFNYVAQPGDGISGADLYPRINYYDKWAIEWGYKNIPGTNADTEKATLNKWVINRLQDKRYWFGTETNPDDPRSQNEDLGDNAMKASEYGIKNLQRILPNLQAWTRTENEGYSNLATMYQELLGQFGRYNGHVAKNIAGIYETPKTVEQSGAVYEHVSKATQQEALKFLNAQLFTTPTWLLNKDILERIGGNAPSLILGQQERVLGRLLSTNTFVKLLNNEAVNPAAYKAVDYANDLKRGIFSEIYAGKSVDIYRRNLQKSYVTQLSKLITAPETSNNPLAMMMGSSPNPLTSDAASIARAQLTTLRSEVRSAAAAAPDQMTRFHLQDLSERIGQALNPKG</sequence>
<dbReference type="InterPro" id="IPR024079">
    <property type="entry name" value="MetalloPept_cat_dom_sf"/>
</dbReference>
<dbReference type="InterPro" id="IPR034032">
    <property type="entry name" value="Zn_MMP-like_bac"/>
</dbReference>
<reference evidence="7" key="1">
    <citation type="submission" date="2024-03" db="EMBL/GenBank/DDBJ databases">
        <title>Chitinophaga horti sp. nov., isolated from garden soil.</title>
        <authorList>
            <person name="Lee D.S."/>
            <person name="Han D.M."/>
            <person name="Baek J.H."/>
            <person name="Choi D.G."/>
            <person name="Jeon J.H."/>
            <person name="Jeon C.O."/>
        </authorList>
    </citation>
    <scope>NUCLEOTIDE SEQUENCE [LARGE SCALE GENOMIC DNA]</scope>
    <source>
        <strain evidence="7">GPA1</strain>
    </source>
</reference>
<dbReference type="Pfam" id="PF16313">
    <property type="entry name" value="DUF4953"/>
    <property type="match status" value="1"/>
</dbReference>
<dbReference type="EMBL" id="CP149822">
    <property type="protein sequence ID" value="WZN43303.1"/>
    <property type="molecule type" value="Genomic_DNA"/>
</dbReference>
<dbReference type="CDD" id="cd04276">
    <property type="entry name" value="ZnMc_MMP_like_2"/>
    <property type="match status" value="1"/>
</dbReference>
<keyword evidence="2" id="KW-0732">Signal</keyword>
<evidence type="ECO:0000259" key="5">
    <source>
        <dbReference type="Pfam" id="PF17162"/>
    </source>
</evidence>
<name>A0ABZ2YUF7_9BACT</name>
<feature type="domain" description="DUF5118" evidence="5">
    <location>
        <begin position="65"/>
        <end position="113"/>
    </location>
</feature>
<dbReference type="RefSeq" id="WP_341838119.1">
    <property type="nucleotide sequence ID" value="NZ_CP149822.1"/>
</dbReference>
<dbReference type="InterPro" id="IPR033413">
    <property type="entry name" value="DUF5117"/>
</dbReference>
<dbReference type="PANTHER" id="PTHR38478">
    <property type="entry name" value="PEPTIDASE M1A AND M12B"/>
    <property type="match status" value="1"/>
</dbReference>
<evidence type="ECO:0000259" key="3">
    <source>
        <dbReference type="Pfam" id="PF16313"/>
    </source>
</evidence>
<keyword evidence="7" id="KW-1185">Reference proteome</keyword>
<dbReference type="GO" id="GO:0008237">
    <property type="term" value="F:metallopeptidase activity"/>
    <property type="evidence" value="ECO:0007669"/>
    <property type="project" value="UniProtKB-KW"/>
</dbReference>
<evidence type="ECO:0000313" key="7">
    <source>
        <dbReference type="Proteomes" id="UP001485459"/>
    </source>
</evidence>
<keyword evidence="6" id="KW-0645">Protease</keyword>
<protein>
    <submittedName>
        <fullName evidence="6">Zinc-dependent metalloprotease</fullName>
    </submittedName>
</protein>
<gene>
    <name evidence="6" type="ORF">WJU16_09700</name>
</gene>
<feature type="region of interest" description="Disordered" evidence="1">
    <location>
        <begin position="26"/>
        <end position="66"/>
    </location>
</feature>
<keyword evidence="6" id="KW-0378">Hydrolase</keyword>
<dbReference type="InterPro" id="IPR032534">
    <property type="entry name" value="EcxA_zinc-bd"/>
</dbReference>
<accession>A0ABZ2YUF7</accession>
<feature type="domain" description="EcxA zinc-binding" evidence="3">
    <location>
        <begin position="455"/>
        <end position="761"/>
    </location>
</feature>
<organism evidence="6 7">
    <name type="scientific">Chitinophaga pollutisoli</name>
    <dbReference type="NCBI Taxonomy" id="3133966"/>
    <lineage>
        <taxon>Bacteria</taxon>
        <taxon>Pseudomonadati</taxon>
        <taxon>Bacteroidota</taxon>
        <taxon>Chitinophagia</taxon>
        <taxon>Chitinophagales</taxon>
        <taxon>Chitinophagaceae</taxon>
        <taxon>Chitinophaga</taxon>
    </lineage>
</organism>
<evidence type="ECO:0000256" key="1">
    <source>
        <dbReference type="SAM" id="MobiDB-lite"/>
    </source>
</evidence>
<proteinExistence type="predicted"/>